<evidence type="ECO:0000313" key="2">
    <source>
        <dbReference type="EMBL" id="MFD2585315.1"/>
    </source>
</evidence>
<comment type="caution">
    <text evidence="2">The sequence shown here is derived from an EMBL/GenBank/DDBJ whole genome shotgun (WGS) entry which is preliminary data.</text>
</comment>
<protein>
    <recommendedName>
        <fullName evidence="4">DUF5056 domain-containing protein</fullName>
    </recommendedName>
</protein>
<keyword evidence="1" id="KW-0812">Transmembrane</keyword>
<feature type="transmembrane region" description="Helical" evidence="1">
    <location>
        <begin position="105"/>
        <end position="123"/>
    </location>
</feature>
<name>A0ABW5MSH7_9FLAO</name>
<keyword evidence="1" id="KW-0472">Membrane</keyword>
<organism evidence="2 3">
    <name type="scientific">Croceitalea marina</name>
    <dbReference type="NCBI Taxonomy" id="1775166"/>
    <lineage>
        <taxon>Bacteria</taxon>
        <taxon>Pseudomonadati</taxon>
        <taxon>Bacteroidota</taxon>
        <taxon>Flavobacteriia</taxon>
        <taxon>Flavobacteriales</taxon>
        <taxon>Flavobacteriaceae</taxon>
        <taxon>Croceitalea</taxon>
    </lineage>
</organism>
<sequence length="132" mass="15132">MDNQEELEKLIDKLMVSDTLETPSLNFTKKVLEKTISVKSERLVYRPLLPKWMLLLAVVVVVGFLVYGINLYITSGISNPYFKDLNKVGIWSSNFFSQFSLSKTMTYAIVISGLMVCLHTLVLKKYFENRLA</sequence>
<gene>
    <name evidence="2" type="ORF">ACFSQJ_00125</name>
</gene>
<feature type="transmembrane region" description="Helical" evidence="1">
    <location>
        <begin position="52"/>
        <end position="73"/>
    </location>
</feature>
<dbReference type="Proteomes" id="UP001597526">
    <property type="component" value="Unassembled WGS sequence"/>
</dbReference>
<keyword evidence="1" id="KW-1133">Transmembrane helix</keyword>
<dbReference type="EMBL" id="JBHULB010000001">
    <property type="protein sequence ID" value="MFD2585315.1"/>
    <property type="molecule type" value="Genomic_DNA"/>
</dbReference>
<reference evidence="3" key="1">
    <citation type="journal article" date="2019" name="Int. J. Syst. Evol. Microbiol.">
        <title>The Global Catalogue of Microorganisms (GCM) 10K type strain sequencing project: providing services to taxonomists for standard genome sequencing and annotation.</title>
        <authorList>
            <consortium name="The Broad Institute Genomics Platform"/>
            <consortium name="The Broad Institute Genome Sequencing Center for Infectious Disease"/>
            <person name="Wu L."/>
            <person name="Ma J."/>
        </authorList>
    </citation>
    <scope>NUCLEOTIDE SEQUENCE [LARGE SCALE GENOMIC DNA]</scope>
    <source>
        <strain evidence="3">KCTC 52368</strain>
    </source>
</reference>
<dbReference type="RefSeq" id="WP_377764719.1">
    <property type="nucleotide sequence ID" value="NZ_JBHULB010000001.1"/>
</dbReference>
<proteinExistence type="predicted"/>
<keyword evidence="3" id="KW-1185">Reference proteome</keyword>
<evidence type="ECO:0000256" key="1">
    <source>
        <dbReference type="SAM" id="Phobius"/>
    </source>
</evidence>
<accession>A0ABW5MSH7</accession>
<evidence type="ECO:0000313" key="3">
    <source>
        <dbReference type="Proteomes" id="UP001597526"/>
    </source>
</evidence>
<evidence type="ECO:0008006" key="4">
    <source>
        <dbReference type="Google" id="ProtNLM"/>
    </source>
</evidence>